<evidence type="ECO:0000256" key="1">
    <source>
        <dbReference type="ARBA" id="ARBA00022950"/>
    </source>
</evidence>
<keyword evidence="1" id="KW-0118">Viral capsid assembly</keyword>
<evidence type="ECO:0000313" key="5">
    <source>
        <dbReference type="EMBL" id="CAB4186199.1"/>
    </source>
</evidence>
<evidence type="ECO:0000313" key="6">
    <source>
        <dbReference type="EMBL" id="CAB4192477.1"/>
    </source>
</evidence>
<evidence type="ECO:0000313" key="7">
    <source>
        <dbReference type="EMBL" id="CAB4217023.1"/>
    </source>
</evidence>
<protein>
    <submittedName>
        <fullName evidence="8">COG4695 Phage-related protein</fullName>
    </submittedName>
</protein>
<keyword evidence="2" id="KW-1171">Viral genome ejection through host cell envelope</keyword>
<dbReference type="InterPro" id="IPR006944">
    <property type="entry name" value="Phage/GTA_portal"/>
</dbReference>
<dbReference type="EMBL" id="LR797186">
    <property type="protein sequence ID" value="CAB4192477.1"/>
    <property type="molecule type" value="Genomic_DNA"/>
</dbReference>
<dbReference type="EMBL" id="LR797457">
    <property type="protein sequence ID" value="CAB4217023.1"/>
    <property type="molecule type" value="Genomic_DNA"/>
</dbReference>
<evidence type="ECO:0000256" key="3">
    <source>
        <dbReference type="ARBA" id="ARBA00023219"/>
    </source>
</evidence>
<reference evidence="8" key="1">
    <citation type="submission" date="2020-05" db="EMBL/GenBank/DDBJ databases">
        <authorList>
            <person name="Chiriac C."/>
            <person name="Salcher M."/>
            <person name="Ghai R."/>
            <person name="Kavagutti S V."/>
        </authorList>
    </citation>
    <scope>NUCLEOTIDE SEQUENCE</scope>
</reference>
<evidence type="ECO:0000313" key="4">
    <source>
        <dbReference type="EMBL" id="CAB4174220.1"/>
    </source>
</evidence>
<organism evidence="8">
    <name type="scientific">uncultured Caudovirales phage</name>
    <dbReference type="NCBI Taxonomy" id="2100421"/>
    <lineage>
        <taxon>Viruses</taxon>
        <taxon>Duplodnaviria</taxon>
        <taxon>Heunggongvirae</taxon>
        <taxon>Uroviricota</taxon>
        <taxon>Caudoviricetes</taxon>
        <taxon>Peduoviridae</taxon>
        <taxon>Maltschvirus</taxon>
        <taxon>Maltschvirus maltsch</taxon>
    </lineage>
</organism>
<sequence length="382" mass="42284">MLGNLLKRALAPQATTYQGSGGWANSMGQVGRFGDGGNWAGSLVNEESTLGVPALFRGITLISDAIAGLPLHAYRDTTLVTPTPSLLLRPNPPETRIETISTMVSTLLVHGNYVAVLGDSTSNGYPDNMYPVHPDRVSAQRVNGRIIYKIDNTPYDQAEIFHIKLYCRPGDIFGRGVLSTQRQSLSTQIALQEYAAKYFDTGVTPSGVLKSSNPDLNQEEAELLKASWMRTYGRKSREPAVLNATTEFQVLSDNAQESQLIESRTFHLTEAANMLGLPGVYLGAPNSSRTYSNIEQENLQLVRWTLAPIANRIEQTFSDFIPRGQIARFNFDGLLRADTFTRYQAHQIALQNGFMTIDEVRAHEYRDSLNNPEDQPEVIGEN</sequence>
<dbReference type="EMBL" id="LR796909">
    <property type="protein sequence ID" value="CAB4174220.1"/>
    <property type="molecule type" value="Genomic_DNA"/>
</dbReference>
<dbReference type="Gene3D" id="1.20.1270.210">
    <property type="match status" value="1"/>
</dbReference>
<dbReference type="Pfam" id="PF04860">
    <property type="entry name" value="Phage_portal"/>
    <property type="match status" value="1"/>
</dbReference>
<keyword evidence="2" id="KW-1160">Virus entry into host cell</keyword>
<accession>A0A6J7XN92</accession>
<proteinExistence type="predicted"/>
<dbReference type="Gene3D" id="3.40.140.120">
    <property type="match status" value="1"/>
</dbReference>
<keyword evidence="2" id="KW-1162">Viral penetration into host cytoplasm</keyword>
<keyword evidence="1" id="KW-1188">Viral release from host cell</keyword>
<name>A0A6J7XN92_9CAUD</name>
<dbReference type="EMBL" id="LR798427">
    <property type="protein sequence ID" value="CAB5231133.1"/>
    <property type="molecule type" value="Genomic_DNA"/>
</dbReference>
<dbReference type="Gene3D" id="3.30.1120.70">
    <property type="match status" value="1"/>
</dbReference>
<evidence type="ECO:0000256" key="2">
    <source>
        <dbReference type="ARBA" id="ARBA00023009"/>
    </source>
</evidence>
<dbReference type="NCBIfam" id="TIGR01537">
    <property type="entry name" value="portal_HK97"/>
    <property type="match status" value="1"/>
</dbReference>
<evidence type="ECO:0000313" key="8">
    <source>
        <dbReference type="EMBL" id="CAB5231133.1"/>
    </source>
</evidence>
<dbReference type="EMBL" id="LR797092">
    <property type="protein sequence ID" value="CAB4186199.1"/>
    <property type="molecule type" value="Genomic_DNA"/>
</dbReference>
<dbReference type="InterPro" id="IPR006427">
    <property type="entry name" value="Portal_HK97"/>
</dbReference>
<gene>
    <name evidence="5" type="ORF">UFOVP1133_31</name>
    <name evidence="6" type="ORF">UFOVP1249_27</name>
    <name evidence="7" type="ORF">UFOVP1494_7</name>
    <name evidence="8" type="ORF">UFOVP1583_27</name>
    <name evidence="4" type="ORF">UFOVP968_30</name>
</gene>
<keyword evidence="3" id="KW-0231">Viral genome packaging</keyword>